<sequence length="820" mass="91800">MAQESSAALPPTDATNRKRKKHPKGDRGVERRKSMVWKQSIVEEDPFALLADGEEGGFLSLEEMDEADYGFMGGFPEPMWGTKLPSSAKSKKRKCGSGGEDGTGSDDSVVEDEGEVKKANTKKRRKKKRAKAKKEKEKIESKEDSVVEISEEAGTLDSNFVSADASEITNFEDHNQEDFIFQNDDYRAWKKLKLHPILMKSIRRLGFKEPTPIQKACIPAAAHQGKDVIGAAETGSGKTLAFGLPILHSLLREHDKAAMLLKEDPDDVEGGAHGSTLRALILAPTRELALQVSDHLKEVAKLTNIRVVPIVGGMSTEKQVRLLKKRPQVIVGTPGRLWELMSGGEPHLVELSSLSFFVLDEADRMIENGHFNELESIIDMLPSNGGFIEPCSQAAESCNTVSGSLQNKRQTFVFSATIALSDNFRKKLRRGFLRAKPSSGDGLSSIERLSERAGMRADVAVVDLTNASIVAEKLEESFIECNEENKEAYLYYILSVHGQGRTIVFCTSISALRRISSILRILDITVLSLHAQMQQRARLKAIDRFRENANGVLVATDVAARGLDIPGVRTVIHYQLPHSAEVYIHRSGRTARASADGCCIALISPTDRTKFFSLCKSLLKESFCQFPLVDSYMPEVMKRLSLARQIDKISRKNSQENVNKSWFERNAESVELMAEDSGSEEEKVKSYKQKKINSLHLQKLQQELNSHLAKPLQPRTLSHRFLAGAGLSPLLQRQLEELSKHKQVQTMASKENKRKKLVVIGQDCVEPLQALRSSGQEICVSADKSKEIRMADHWKRKRRQDKKREREQRRKEKKKLKKVN</sequence>
<dbReference type="InterPro" id="IPR000629">
    <property type="entry name" value="RNA-helicase_DEAD-box_CS"/>
</dbReference>
<evidence type="ECO:0000313" key="10">
    <source>
        <dbReference type="EMBL" id="JAT51583.1"/>
    </source>
</evidence>
<dbReference type="InterPro" id="IPR027417">
    <property type="entry name" value="P-loop_NTPase"/>
</dbReference>
<keyword evidence="2" id="KW-0378">Hydrolase</keyword>
<dbReference type="GO" id="GO:0003676">
    <property type="term" value="F:nucleic acid binding"/>
    <property type="evidence" value="ECO:0007669"/>
    <property type="project" value="InterPro"/>
</dbReference>
<dbReference type="InterPro" id="IPR050079">
    <property type="entry name" value="DEAD_box_RNA_helicase"/>
</dbReference>
<feature type="domain" description="DEAD-box RNA helicase Q" evidence="9">
    <location>
        <begin position="187"/>
        <end position="215"/>
    </location>
</feature>
<dbReference type="InterPro" id="IPR001650">
    <property type="entry name" value="Helicase_C-like"/>
</dbReference>
<dbReference type="SUPFAM" id="SSF52540">
    <property type="entry name" value="P-loop containing nucleoside triphosphate hydrolases"/>
    <property type="match status" value="1"/>
</dbReference>
<dbReference type="PROSITE" id="PS00039">
    <property type="entry name" value="DEAD_ATP_HELICASE"/>
    <property type="match status" value="1"/>
</dbReference>
<dbReference type="InterPro" id="IPR014001">
    <property type="entry name" value="Helicase_ATP-bd"/>
</dbReference>
<dbReference type="PROSITE" id="PS51192">
    <property type="entry name" value="HELICASE_ATP_BIND_1"/>
    <property type="match status" value="1"/>
</dbReference>
<gene>
    <name evidence="10" type="primary">Os04g0510400_4</name>
    <name evidence="10" type="ORF">g.89671</name>
</gene>
<reference evidence="10" key="1">
    <citation type="submission" date="2015-07" db="EMBL/GenBank/DDBJ databases">
        <title>Transcriptome Assembly of Anthurium amnicola.</title>
        <authorList>
            <person name="Suzuki J."/>
        </authorList>
    </citation>
    <scope>NUCLEOTIDE SEQUENCE</scope>
</reference>
<evidence type="ECO:0000259" key="8">
    <source>
        <dbReference type="PROSITE" id="PS51194"/>
    </source>
</evidence>
<organism evidence="10">
    <name type="scientific">Anthurium amnicola</name>
    <dbReference type="NCBI Taxonomy" id="1678845"/>
    <lineage>
        <taxon>Eukaryota</taxon>
        <taxon>Viridiplantae</taxon>
        <taxon>Streptophyta</taxon>
        <taxon>Embryophyta</taxon>
        <taxon>Tracheophyta</taxon>
        <taxon>Spermatophyta</taxon>
        <taxon>Magnoliopsida</taxon>
        <taxon>Liliopsida</taxon>
        <taxon>Araceae</taxon>
        <taxon>Pothoideae</taxon>
        <taxon>Potheae</taxon>
        <taxon>Anthurium</taxon>
    </lineage>
</organism>
<dbReference type="GO" id="GO:0003724">
    <property type="term" value="F:RNA helicase activity"/>
    <property type="evidence" value="ECO:0007669"/>
    <property type="project" value="InterPro"/>
</dbReference>
<dbReference type="Pfam" id="PF00270">
    <property type="entry name" value="DEAD"/>
    <property type="match status" value="1"/>
</dbReference>
<feature type="compositionally biased region" description="Basic residues" evidence="6">
    <location>
        <begin position="119"/>
        <end position="133"/>
    </location>
</feature>
<dbReference type="SMART" id="SM00490">
    <property type="entry name" value="HELICc"/>
    <property type="match status" value="1"/>
</dbReference>
<evidence type="ECO:0000256" key="6">
    <source>
        <dbReference type="SAM" id="MobiDB-lite"/>
    </source>
</evidence>
<dbReference type="PROSITE" id="PS51194">
    <property type="entry name" value="HELICASE_CTER"/>
    <property type="match status" value="1"/>
</dbReference>
<feature type="domain" description="Helicase C-terminal" evidence="8">
    <location>
        <begin position="473"/>
        <end position="641"/>
    </location>
</feature>
<proteinExistence type="predicted"/>
<feature type="region of interest" description="Disordered" evidence="6">
    <location>
        <begin position="69"/>
        <end position="141"/>
    </location>
</feature>
<feature type="domain" description="Helicase ATP-binding" evidence="7">
    <location>
        <begin position="219"/>
        <end position="436"/>
    </location>
</feature>
<dbReference type="GO" id="GO:0005829">
    <property type="term" value="C:cytosol"/>
    <property type="evidence" value="ECO:0007669"/>
    <property type="project" value="TreeGrafter"/>
</dbReference>
<feature type="short sequence motif" description="Q motif" evidence="5">
    <location>
        <begin position="187"/>
        <end position="215"/>
    </location>
</feature>
<dbReference type="CDD" id="cd17946">
    <property type="entry name" value="DEADc_DDX24"/>
    <property type="match status" value="1"/>
</dbReference>
<dbReference type="AlphaFoldDB" id="A0A1D1YAB5"/>
<feature type="region of interest" description="Disordered" evidence="6">
    <location>
        <begin position="790"/>
        <end position="820"/>
    </location>
</feature>
<keyword evidence="1" id="KW-0547">Nucleotide-binding</keyword>
<dbReference type="PANTHER" id="PTHR47959:SF1">
    <property type="entry name" value="ATP-DEPENDENT RNA HELICASE DBPA"/>
    <property type="match status" value="1"/>
</dbReference>
<evidence type="ECO:0000256" key="5">
    <source>
        <dbReference type="PROSITE-ProRule" id="PRU00552"/>
    </source>
</evidence>
<dbReference type="Pfam" id="PF00271">
    <property type="entry name" value="Helicase_C"/>
    <property type="match status" value="1"/>
</dbReference>
<dbReference type="GO" id="GO:0005524">
    <property type="term" value="F:ATP binding"/>
    <property type="evidence" value="ECO:0007669"/>
    <property type="project" value="UniProtKB-KW"/>
</dbReference>
<dbReference type="CDD" id="cd18787">
    <property type="entry name" value="SF2_C_DEAD"/>
    <property type="match status" value="1"/>
</dbReference>
<evidence type="ECO:0000256" key="4">
    <source>
        <dbReference type="ARBA" id="ARBA00022840"/>
    </source>
</evidence>
<feature type="region of interest" description="Disordered" evidence="6">
    <location>
        <begin position="1"/>
        <end position="38"/>
    </location>
</feature>
<dbReference type="InterPro" id="IPR011545">
    <property type="entry name" value="DEAD/DEAH_box_helicase_dom"/>
</dbReference>
<evidence type="ECO:0000256" key="2">
    <source>
        <dbReference type="ARBA" id="ARBA00022801"/>
    </source>
</evidence>
<dbReference type="PANTHER" id="PTHR47959">
    <property type="entry name" value="ATP-DEPENDENT RNA HELICASE RHLE-RELATED"/>
    <property type="match status" value="1"/>
</dbReference>
<evidence type="ECO:0000259" key="9">
    <source>
        <dbReference type="PROSITE" id="PS51195"/>
    </source>
</evidence>
<evidence type="ECO:0000256" key="1">
    <source>
        <dbReference type="ARBA" id="ARBA00022741"/>
    </source>
</evidence>
<keyword evidence="3 10" id="KW-0347">Helicase</keyword>
<dbReference type="EMBL" id="GDJX01016353">
    <property type="protein sequence ID" value="JAT51583.1"/>
    <property type="molecule type" value="Transcribed_RNA"/>
</dbReference>
<dbReference type="SMART" id="SM00487">
    <property type="entry name" value="DEXDc"/>
    <property type="match status" value="1"/>
</dbReference>
<evidence type="ECO:0000259" key="7">
    <source>
        <dbReference type="PROSITE" id="PS51192"/>
    </source>
</evidence>
<protein>
    <submittedName>
        <fullName evidence="10">DEAD-box ATP-dependent RNA helicase 13</fullName>
    </submittedName>
</protein>
<dbReference type="GO" id="GO:0016787">
    <property type="term" value="F:hydrolase activity"/>
    <property type="evidence" value="ECO:0007669"/>
    <property type="project" value="UniProtKB-KW"/>
</dbReference>
<name>A0A1D1YAB5_9ARAE</name>
<keyword evidence="4" id="KW-0067">ATP-binding</keyword>
<dbReference type="PROSITE" id="PS51195">
    <property type="entry name" value="Q_MOTIF"/>
    <property type="match status" value="1"/>
</dbReference>
<dbReference type="InterPro" id="IPR014014">
    <property type="entry name" value="RNA_helicase_DEAD_Q_motif"/>
</dbReference>
<evidence type="ECO:0000256" key="3">
    <source>
        <dbReference type="ARBA" id="ARBA00022806"/>
    </source>
</evidence>
<dbReference type="Gene3D" id="3.40.50.300">
    <property type="entry name" value="P-loop containing nucleotide triphosphate hydrolases"/>
    <property type="match status" value="2"/>
</dbReference>
<accession>A0A1D1YAB5</accession>
<feature type="compositionally biased region" description="Basic residues" evidence="6">
    <location>
        <begin position="811"/>
        <end position="820"/>
    </location>
</feature>